<sequence>MRSNHLAVVAILAAAIPGGLFPSLAGTRARAQDPGGVVPTDESGRTLNLDFEAGTLADWTSEGEAFRDQPIEGDTVASRRSDMKSNHTGSYWVGSFERKGDAPKGTLTSVPFKVTHPFASFLVGGGAHRRTCVELVLADSNIVIAEATGENVENMSRVVVDLSPFVGDTLQIRLVDEVSGGWGHLNFDDFRFHPEKPDIPSRAPLPPRDSYAHAGLSPEEAAAAMTVPEGFRVILAAGEPDVVRPIALAIDDRGRVWVLENHTYPFRAPEGEGTDRILIFEDEDHDGRFDSRKVFYEGLNMATGLELGFGGVWVGAAPELLFIPDTDGDDEPDGAPVVLLDGWGLQDTHETLNSFTWGPDGWLYGCHGVFTHSRVGKPGTPDEERIPINAGVWRYHPTRHEFEVFAHGTSNPWGVDFDEFGNCFIEACVIPHLYHMVQGGRFQRQAGQHFNPHTYNDIKTIADHVHYVGLTPHGGNDRSDSAGGGHAHSGLLIYQGDAWPEEYRGSLLMNNIHGARLNRDLAQPSGSGFVGRHAPDFLLANDRASQILALKHGPDGNVWMIDWYDLQQCHVPDASIHDKNKGRVYKIAFERPSSGGEPIVDSARRLLDALARRAGLPDGVSPEEFASQIDDLRRADDRTLAVVAVASRNAWHSQHALRRLAERGPEVEDDTRFLLASFLRLAPEPVQRLRALWALHVTGGVNSDEIRQGLSDAEPNVRSWTIRLAMEDGEAADSELARFAELAKADPSPVVRLALASALQRMPAESSASWAILEGLVAHAEDAEDHNLPLMDWYALEPKAGAEPGRALALASSSPIPGLLEYTVRRIGAIGTDEALALLVDGLGQAESTAGQVTILGGLLDALKGRRQVTMPENWPAVFRSLLEGGNADVRSRATALALTFGDSSAREVLLDVLTDRSADAALRLDALEALRKARAPGLAGQLRHLLDDPAVRGASLRALADFDDVETPESVLAIYPRLALAERRDALNTLAARPFSARALLDAVGQGKVPATDLSADIVRQLRNLDDEQVTARITEVWGTVRDTPADRAERIAQFKNMLTSAPEAEPDVALGRAVFVKTCAQCHKLFNQGGDIGPELTGSNRSDLDYVLSNVLDPSALIGKDYQAHLVATVDGRVLTGIIKREDENAITLATANETITLPVDEIEERRLSDQSMMPDDLWANLSDHEIRSLVAYLASPSQVPVLLTQDTAPMFFNGEDLTGWIGDPELWRVENGEIVGQTNGLNHNEFLKSELVATDFRLQLEVMLSPNSENSGIQFRSEPMPDGEVKGYQADIGAGWWGKLYEELGRGLLWDESGEPHVKPGQWNSYEIVARGSKIQTFLNGKRCVDLDDPEGARRGVFALQLHAGGPMEVRFRNLVLEPIGDASSPAGTGARSTDEE</sequence>
<evidence type="ECO:0000256" key="1">
    <source>
        <dbReference type="ARBA" id="ARBA00022617"/>
    </source>
</evidence>
<dbReference type="InterPro" id="IPR036909">
    <property type="entry name" value="Cyt_c-like_dom_sf"/>
</dbReference>
<dbReference type="InterPro" id="IPR009056">
    <property type="entry name" value="Cyt_c-like_dom"/>
</dbReference>
<evidence type="ECO:0000259" key="5">
    <source>
        <dbReference type="PROSITE" id="PS51007"/>
    </source>
</evidence>
<dbReference type="NCBIfam" id="TIGR02603">
    <property type="entry name" value="CxxCH_TIGR02603"/>
    <property type="match status" value="1"/>
</dbReference>
<feature type="domain" description="Cytochrome c" evidence="5">
    <location>
        <begin position="1068"/>
        <end position="1200"/>
    </location>
</feature>
<dbReference type="Pfam" id="PF23500">
    <property type="entry name" value="DUF7133"/>
    <property type="match status" value="1"/>
</dbReference>
<dbReference type="GO" id="GO:0016787">
    <property type="term" value="F:hydrolase activity"/>
    <property type="evidence" value="ECO:0007669"/>
    <property type="project" value="InterPro"/>
</dbReference>
<evidence type="ECO:0000256" key="2">
    <source>
        <dbReference type="ARBA" id="ARBA00022723"/>
    </source>
</evidence>
<keyword evidence="3 4" id="KW-0408">Iron</keyword>
<keyword evidence="2 4" id="KW-0479">Metal-binding</keyword>
<organism evidence="6 7">
    <name type="scientific">Tautonia sociabilis</name>
    <dbReference type="NCBI Taxonomy" id="2080755"/>
    <lineage>
        <taxon>Bacteria</taxon>
        <taxon>Pseudomonadati</taxon>
        <taxon>Planctomycetota</taxon>
        <taxon>Planctomycetia</taxon>
        <taxon>Isosphaerales</taxon>
        <taxon>Isosphaeraceae</taxon>
        <taxon>Tautonia</taxon>
    </lineage>
</organism>
<evidence type="ECO:0000313" key="7">
    <source>
        <dbReference type="Proteomes" id="UP000280296"/>
    </source>
</evidence>
<dbReference type="InterPro" id="IPR016024">
    <property type="entry name" value="ARM-type_fold"/>
</dbReference>
<dbReference type="Gene3D" id="1.10.760.10">
    <property type="entry name" value="Cytochrome c-like domain"/>
    <property type="match status" value="1"/>
</dbReference>
<dbReference type="Pfam" id="PF00034">
    <property type="entry name" value="Cytochrom_C"/>
    <property type="match status" value="1"/>
</dbReference>
<keyword evidence="1 4" id="KW-0349">Heme</keyword>
<dbReference type="GO" id="GO:0046872">
    <property type="term" value="F:metal ion binding"/>
    <property type="evidence" value="ECO:0007669"/>
    <property type="project" value="UniProtKB-KW"/>
</dbReference>
<dbReference type="EMBL" id="RYZH01000005">
    <property type="protein sequence ID" value="RUL89017.1"/>
    <property type="molecule type" value="Genomic_DNA"/>
</dbReference>
<dbReference type="InterPro" id="IPR055557">
    <property type="entry name" value="DUF7133"/>
</dbReference>
<keyword evidence="7" id="KW-1185">Reference proteome</keyword>
<reference evidence="6 7" key="1">
    <citation type="submission" date="2018-12" db="EMBL/GenBank/DDBJ databases">
        <authorList>
            <person name="Toschakov S.V."/>
        </authorList>
    </citation>
    <scope>NUCLEOTIDE SEQUENCE [LARGE SCALE GENOMIC DNA]</scope>
    <source>
        <strain evidence="6 7">GM2012</strain>
    </source>
</reference>
<dbReference type="Proteomes" id="UP000280296">
    <property type="component" value="Unassembled WGS sequence"/>
</dbReference>
<dbReference type="GO" id="GO:0020037">
    <property type="term" value="F:heme binding"/>
    <property type="evidence" value="ECO:0007669"/>
    <property type="project" value="InterPro"/>
</dbReference>
<dbReference type="InterPro" id="IPR011989">
    <property type="entry name" value="ARM-like"/>
</dbReference>
<proteinExistence type="predicted"/>
<dbReference type="InterPro" id="IPR010496">
    <property type="entry name" value="AL/BT2_dom"/>
</dbReference>
<dbReference type="PROSITE" id="PS51007">
    <property type="entry name" value="CYTC"/>
    <property type="match status" value="1"/>
</dbReference>
<dbReference type="Gene3D" id="2.60.120.560">
    <property type="entry name" value="Exo-inulinase, domain 1"/>
    <property type="match status" value="1"/>
</dbReference>
<dbReference type="InterPro" id="IPR011041">
    <property type="entry name" value="Quinoprot_gluc/sorb_DH_b-prop"/>
</dbReference>
<name>A0A432MPC0_9BACT</name>
<dbReference type="InterPro" id="IPR013428">
    <property type="entry name" value="Membrane-bound_put_N"/>
</dbReference>
<dbReference type="Gene3D" id="2.120.10.30">
    <property type="entry name" value="TolB, C-terminal domain"/>
    <property type="match status" value="1"/>
</dbReference>
<dbReference type="Pfam" id="PF06439">
    <property type="entry name" value="3keto-disac_hyd"/>
    <property type="match status" value="1"/>
</dbReference>
<comment type="caution">
    <text evidence="6">The sequence shown here is derived from an EMBL/GenBank/DDBJ whole genome shotgun (WGS) entry which is preliminary data.</text>
</comment>
<dbReference type="GO" id="GO:0009055">
    <property type="term" value="F:electron transfer activity"/>
    <property type="evidence" value="ECO:0007669"/>
    <property type="project" value="InterPro"/>
</dbReference>
<dbReference type="PANTHER" id="PTHR33546:SF1">
    <property type="entry name" value="LARGE, MULTIFUNCTIONAL SECRETED PROTEIN"/>
    <property type="match status" value="1"/>
</dbReference>
<evidence type="ECO:0000256" key="4">
    <source>
        <dbReference type="PROSITE-ProRule" id="PRU00433"/>
    </source>
</evidence>
<dbReference type="OrthoDB" id="225269at2"/>
<dbReference type="InterPro" id="IPR011042">
    <property type="entry name" value="6-blade_b-propeller_TolB-like"/>
</dbReference>
<reference evidence="6 7" key="2">
    <citation type="submission" date="2019-01" db="EMBL/GenBank/DDBJ databases">
        <title>Tautonia sociabilis, a novel thermotolerant planctomycete of Isosphaeraceae family, isolated from a 4000 m deep subterranean habitat.</title>
        <authorList>
            <person name="Kovaleva O.L."/>
            <person name="Elcheninov A.G."/>
            <person name="Van Heerden E."/>
            <person name="Toshchakov S.V."/>
            <person name="Novikov A."/>
            <person name="Bonch-Osmolovskaya E.A."/>
            <person name="Kublanov I.V."/>
        </authorList>
    </citation>
    <scope>NUCLEOTIDE SEQUENCE [LARGE SCALE GENOMIC DNA]</scope>
    <source>
        <strain evidence="6 7">GM2012</strain>
    </source>
</reference>
<dbReference type="Gene3D" id="1.25.10.10">
    <property type="entry name" value="Leucine-rich Repeat Variant"/>
    <property type="match status" value="2"/>
</dbReference>
<dbReference type="InterPro" id="IPR013427">
    <property type="entry name" value="Haem-bd_dom_put"/>
</dbReference>
<evidence type="ECO:0000313" key="6">
    <source>
        <dbReference type="EMBL" id="RUL89017.1"/>
    </source>
</evidence>
<evidence type="ECO:0000256" key="3">
    <source>
        <dbReference type="ARBA" id="ARBA00023004"/>
    </source>
</evidence>
<accession>A0A432MPC0</accession>
<dbReference type="RefSeq" id="WP_126724011.1">
    <property type="nucleotide sequence ID" value="NZ_RYZH01000005.1"/>
</dbReference>
<dbReference type="NCBIfam" id="TIGR02604">
    <property type="entry name" value="Piru_Ver_Nterm"/>
    <property type="match status" value="1"/>
</dbReference>
<gene>
    <name evidence="6" type="ORF">TsocGM_03920</name>
</gene>
<protein>
    <submittedName>
        <fullName evidence="6">DUF1080 domain-containing protein</fullName>
    </submittedName>
</protein>
<dbReference type="SUPFAM" id="SSF46626">
    <property type="entry name" value="Cytochrome c"/>
    <property type="match status" value="1"/>
</dbReference>
<dbReference type="SUPFAM" id="SSF48371">
    <property type="entry name" value="ARM repeat"/>
    <property type="match status" value="1"/>
</dbReference>
<dbReference type="SUPFAM" id="SSF50952">
    <property type="entry name" value="Soluble quinoprotein glucose dehydrogenase"/>
    <property type="match status" value="1"/>
</dbReference>
<dbReference type="PANTHER" id="PTHR33546">
    <property type="entry name" value="LARGE, MULTIFUNCTIONAL SECRETED PROTEIN-RELATED"/>
    <property type="match status" value="1"/>
</dbReference>